<dbReference type="Proteomes" id="UP001370348">
    <property type="component" value="Chromosome"/>
</dbReference>
<accession>A0ABZ2LJS8</accession>
<gene>
    <name evidence="1" type="ORF">LZC94_25310</name>
</gene>
<dbReference type="InterPro" id="IPR034660">
    <property type="entry name" value="DinB/YfiT-like"/>
</dbReference>
<organism evidence="1 2">
    <name type="scientific">Pendulispora albinea</name>
    <dbReference type="NCBI Taxonomy" id="2741071"/>
    <lineage>
        <taxon>Bacteria</taxon>
        <taxon>Pseudomonadati</taxon>
        <taxon>Myxococcota</taxon>
        <taxon>Myxococcia</taxon>
        <taxon>Myxococcales</taxon>
        <taxon>Sorangiineae</taxon>
        <taxon>Pendulisporaceae</taxon>
        <taxon>Pendulispora</taxon>
    </lineage>
</organism>
<evidence type="ECO:0000313" key="2">
    <source>
        <dbReference type="Proteomes" id="UP001370348"/>
    </source>
</evidence>
<dbReference type="Gene3D" id="1.20.120.450">
    <property type="entry name" value="dinb family like domain"/>
    <property type="match status" value="1"/>
</dbReference>
<evidence type="ECO:0000313" key="1">
    <source>
        <dbReference type="EMBL" id="WXB11181.1"/>
    </source>
</evidence>
<dbReference type="EMBL" id="CP089984">
    <property type="protein sequence ID" value="WXB11181.1"/>
    <property type="molecule type" value="Genomic_DNA"/>
</dbReference>
<sequence>MGATQVPPAGVARTTFAELQEALDTAIAYLNALDARSVEAGVERTIEIPARGRTIAFDGARFISQFALPNFFFHFATAYAILRQKGVPLTKNEFMGPLGQ</sequence>
<reference evidence="1 2" key="1">
    <citation type="submission" date="2021-12" db="EMBL/GenBank/DDBJ databases">
        <title>Discovery of the Pendulisporaceae a myxobacterial family with distinct sporulation behavior and unique specialized metabolism.</title>
        <authorList>
            <person name="Garcia R."/>
            <person name="Popoff A."/>
            <person name="Bader C.D."/>
            <person name="Loehr J."/>
            <person name="Walesch S."/>
            <person name="Walt C."/>
            <person name="Boldt J."/>
            <person name="Bunk B."/>
            <person name="Haeckl F.J.F.P.J."/>
            <person name="Gunesch A.P."/>
            <person name="Birkelbach J."/>
            <person name="Nuebel U."/>
            <person name="Pietschmann T."/>
            <person name="Bach T."/>
            <person name="Mueller R."/>
        </authorList>
    </citation>
    <scope>NUCLEOTIDE SEQUENCE [LARGE SCALE GENOMIC DNA]</scope>
    <source>
        <strain evidence="1 2">MSr11954</strain>
    </source>
</reference>
<dbReference type="InterPro" id="IPR018531">
    <property type="entry name" value="DUF1993"/>
</dbReference>
<proteinExistence type="predicted"/>
<keyword evidence="2" id="KW-1185">Reference proteome</keyword>
<dbReference type="PANTHER" id="PTHR36922">
    <property type="entry name" value="BLL2446 PROTEIN"/>
    <property type="match status" value="1"/>
</dbReference>
<dbReference type="RefSeq" id="WP_394820796.1">
    <property type="nucleotide sequence ID" value="NZ_CP089984.1"/>
</dbReference>
<dbReference type="Pfam" id="PF09351">
    <property type="entry name" value="DUF1993"/>
    <property type="match status" value="1"/>
</dbReference>
<protein>
    <submittedName>
        <fullName evidence="1">DUF1993 domain-containing protein</fullName>
    </submittedName>
</protein>
<dbReference type="PANTHER" id="PTHR36922:SF1">
    <property type="entry name" value="DUF1993 DOMAIN-CONTAINING PROTEIN"/>
    <property type="match status" value="1"/>
</dbReference>
<dbReference type="SUPFAM" id="SSF109854">
    <property type="entry name" value="DinB/YfiT-like putative metalloenzymes"/>
    <property type="match status" value="1"/>
</dbReference>
<name>A0ABZ2LJS8_9BACT</name>